<dbReference type="Pfam" id="PF00702">
    <property type="entry name" value="Hydrolase"/>
    <property type="match status" value="1"/>
</dbReference>
<feature type="region of interest" description="Disordered" evidence="1">
    <location>
        <begin position="182"/>
        <end position="205"/>
    </location>
</feature>
<keyword evidence="3" id="KW-1185">Reference proteome</keyword>
<feature type="compositionally biased region" description="Polar residues" evidence="1">
    <location>
        <begin position="190"/>
        <end position="205"/>
    </location>
</feature>
<dbReference type="EMBL" id="ML996571">
    <property type="protein sequence ID" value="KAF2758312.1"/>
    <property type="molecule type" value="Genomic_DNA"/>
</dbReference>
<sequence>MTDQARIFRPLRDDSDKKDGVVLRGIIFDVDGTLCLPQNYMFGQMRAALKIDKSVDILEHIFSLPQPEQDAAQDAIKSIEREAMALQQPQEGVVELMEYLQAKGLRKGICTRNFNAPVDHLLSKFLPGHTMDLIITRSFYPPKPDPAGILHIANVWAETDGWSMPTASQRDPILTPVVPRTPTLTHHPRQSQTSTVTSAVPTPKSVQQGERLDVIMVGDSIDDMTAGYRAGAATVLLINRENEHLADHEHTDVVVKKLSDLIEILEAGFRGKTKRSGQV</sequence>
<evidence type="ECO:0000256" key="1">
    <source>
        <dbReference type="SAM" id="MobiDB-lite"/>
    </source>
</evidence>
<name>A0A6A6W605_9PEZI</name>
<reference evidence="2" key="1">
    <citation type="journal article" date="2020" name="Stud. Mycol.">
        <title>101 Dothideomycetes genomes: a test case for predicting lifestyles and emergence of pathogens.</title>
        <authorList>
            <person name="Haridas S."/>
            <person name="Albert R."/>
            <person name="Binder M."/>
            <person name="Bloem J."/>
            <person name="Labutti K."/>
            <person name="Salamov A."/>
            <person name="Andreopoulos B."/>
            <person name="Baker S."/>
            <person name="Barry K."/>
            <person name="Bills G."/>
            <person name="Bluhm B."/>
            <person name="Cannon C."/>
            <person name="Castanera R."/>
            <person name="Culley D."/>
            <person name="Daum C."/>
            <person name="Ezra D."/>
            <person name="Gonzalez J."/>
            <person name="Henrissat B."/>
            <person name="Kuo A."/>
            <person name="Liang C."/>
            <person name="Lipzen A."/>
            <person name="Lutzoni F."/>
            <person name="Magnuson J."/>
            <person name="Mondo S."/>
            <person name="Nolan M."/>
            <person name="Ohm R."/>
            <person name="Pangilinan J."/>
            <person name="Park H.-J."/>
            <person name="Ramirez L."/>
            <person name="Alfaro M."/>
            <person name="Sun H."/>
            <person name="Tritt A."/>
            <person name="Yoshinaga Y."/>
            <person name="Zwiers L.-H."/>
            <person name="Turgeon B."/>
            <person name="Goodwin S."/>
            <person name="Spatafora J."/>
            <person name="Crous P."/>
            <person name="Grigoriev I."/>
        </authorList>
    </citation>
    <scope>NUCLEOTIDE SEQUENCE</scope>
    <source>
        <strain evidence="2">CBS 121739</strain>
    </source>
</reference>
<dbReference type="AlphaFoldDB" id="A0A6A6W605"/>
<dbReference type="RefSeq" id="XP_033600763.1">
    <property type="nucleotide sequence ID" value="XM_033743850.1"/>
</dbReference>
<protein>
    <submittedName>
        <fullName evidence="2">HAD-like protein</fullName>
    </submittedName>
</protein>
<dbReference type="PANTHER" id="PTHR43885">
    <property type="entry name" value="HALOACID DEHALOGENASE-LIKE HYDROLASE"/>
    <property type="match status" value="1"/>
</dbReference>
<dbReference type="Proteomes" id="UP000799437">
    <property type="component" value="Unassembled WGS sequence"/>
</dbReference>
<dbReference type="Gene3D" id="1.10.260.80">
    <property type="match status" value="1"/>
</dbReference>
<organism evidence="2 3">
    <name type="scientific">Pseudovirgaria hyperparasitica</name>
    <dbReference type="NCBI Taxonomy" id="470096"/>
    <lineage>
        <taxon>Eukaryota</taxon>
        <taxon>Fungi</taxon>
        <taxon>Dikarya</taxon>
        <taxon>Ascomycota</taxon>
        <taxon>Pezizomycotina</taxon>
        <taxon>Dothideomycetes</taxon>
        <taxon>Dothideomycetes incertae sedis</taxon>
        <taxon>Acrospermales</taxon>
        <taxon>Acrospermaceae</taxon>
        <taxon>Pseudovirgaria</taxon>
    </lineage>
</organism>
<dbReference type="SUPFAM" id="SSF56784">
    <property type="entry name" value="HAD-like"/>
    <property type="match status" value="2"/>
</dbReference>
<dbReference type="GeneID" id="54484904"/>
<dbReference type="Gene3D" id="3.40.50.1000">
    <property type="entry name" value="HAD superfamily/HAD-like"/>
    <property type="match status" value="1"/>
</dbReference>
<evidence type="ECO:0000313" key="3">
    <source>
        <dbReference type="Proteomes" id="UP000799437"/>
    </source>
</evidence>
<gene>
    <name evidence="2" type="ORF">EJ05DRAFT_475639</name>
</gene>
<dbReference type="InterPro" id="IPR023214">
    <property type="entry name" value="HAD_sf"/>
</dbReference>
<dbReference type="SFLD" id="SFLDS00003">
    <property type="entry name" value="Haloacid_Dehalogenase"/>
    <property type="match status" value="1"/>
</dbReference>
<dbReference type="SFLD" id="SFLDG01129">
    <property type="entry name" value="C1.5:_HAD__Beta-PGM__Phosphata"/>
    <property type="match status" value="1"/>
</dbReference>
<dbReference type="PANTHER" id="PTHR43885:SF1">
    <property type="entry name" value="SUPERFAMILY HYDROLASE, PUTATIVE (AFU_ORTHOLOGUE AFUA_4G13290)-RELATED"/>
    <property type="match status" value="1"/>
</dbReference>
<dbReference type="Pfam" id="PF13242">
    <property type="entry name" value="Hydrolase_like"/>
    <property type="match status" value="1"/>
</dbReference>
<accession>A0A6A6W605</accession>
<evidence type="ECO:0000313" key="2">
    <source>
        <dbReference type="EMBL" id="KAF2758312.1"/>
    </source>
</evidence>
<dbReference type="InterPro" id="IPR036412">
    <property type="entry name" value="HAD-like_sf"/>
</dbReference>
<dbReference type="OrthoDB" id="426235at2759"/>
<proteinExistence type="predicted"/>